<dbReference type="SMART" id="SM00382">
    <property type="entry name" value="AAA"/>
    <property type="match status" value="1"/>
</dbReference>
<dbReference type="Gene3D" id="3.40.50.300">
    <property type="entry name" value="P-loop containing nucleotide triphosphate hydrolases"/>
    <property type="match status" value="1"/>
</dbReference>
<name>A0A1Y0SVM5_9CAUD</name>
<protein>
    <recommendedName>
        <fullName evidence="8">AAA+ ATPase domain-containing protein</fullName>
    </recommendedName>
</protein>
<organism evidence="6 7">
    <name type="scientific">Pseudomonas phage Noxifer</name>
    <dbReference type="NCBI Taxonomy" id="2006684"/>
    <lineage>
        <taxon>Viruses</taxon>
        <taxon>Duplodnaviria</taxon>
        <taxon>Heunggongvirae</taxon>
        <taxon>Uroviricota</taxon>
        <taxon>Caudoviricetes</taxon>
        <taxon>Chimalliviridae</taxon>
        <taxon>Noxifervirus</taxon>
        <taxon>Noxifervirus noxifer</taxon>
    </lineage>
</organism>
<dbReference type="GO" id="GO:0005524">
    <property type="term" value="F:ATP binding"/>
    <property type="evidence" value="ECO:0007669"/>
    <property type="project" value="InterPro"/>
</dbReference>
<dbReference type="SMART" id="SM01024">
    <property type="entry name" value="BCS1_N"/>
    <property type="match status" value="1"/>
</dbReference>
<dbReference type="InterPro" id="IPR003593">
    <property type="entry name" value="AAA+_ATPase"/>
</dbReference>
<comment type="subcellular location">
    <subcellularLocation>
        <location evidence="1">Membrane</location>
        <topology evidence="1">Single-pass membrane protein</topology>
    </subcellularLocation>
</comment>
<feature type="domain" description="BCS1 N-terminal" evidence="5">
    <location>
        <begin position="26"/>
        <end position="193"/>
    </location>
</feature>
<comment type="similarity">
    <text evidence="2">Belongs to the AAA ATPase family. BCS1 subfamily.</text>
</comment>
<dbReference type="InterPro" id="IPR014851">
    <property type="entry name" value="BCS1_N"/>
</dbReference>
<dbReference type="InterPro" id="IPR003959">
    <property type="entry name" value="ATPase_AAA_core"/>
</dbReference>
<proteinExistence type="inferred from homology"/>
<keyword evidence="7" id="KW-1185">Reference proteome</keyword>
<feature type="domain" description="AAA+ ATPase" evidence="4">
    <location>
        <begin position="224"/>
        <end position="372"/>
    </location>
</feature>
<dbReference type="Pfam" id="PF08740">
    <property type="entry name" value="BCS1_N"/>
    <property type="match status" value="1"/>
</dbReference>
<evidence type="ECO:0000259" key="4">
    <source>
        <dbReference type="SMART" id="SM00382"/>
    </source>
</evidence>
<dbReference type="InterPro" id="IPR027417">
    <property type="entry name" value="P-loop_NTPase"/>
</dbReference>
<dbReference type="GO" id="GO:0016887">
    <property type="term" value="F:ATP hydrolysis activity"/>
    <property type="evidence" value="ECO:0007669"/>
    <property type="project" value="InterPro"/>
</dbReference>
<evidence type="ECO:0000259" key="5">
    <source>
        <dbReference type="SMART" id="SM01024"/>
    </source>
</evidence>
<dbReference type="SUPFAM" id="SSF52540">
    <property type="entry name" value="P-loop containing nucleoside triphosphate hydrolases"/>
    <property type="match status" value="1"/>
</dbReference>
<dbReference type="PANTHER" id="PTHR23070">
    <property type="entry name" value="BCS1 AAA-TYPE ATPASE"/>
    <property type="match status" value="1"/>
</dbReference>
<dbReference type="OrthoDB" id="3424at10239"/>
<evidence type="ECO:0000256" key="3">
    <source>
        <dbReference type="SAM" id="MobiDB-lite"/>
    </source>
</evidence>
<gene>
    <name evidence="6" type="ORF">NOXIFER_315</name>
</gene>
<dbReference type="GO" id="GO:0016020">
    <property type="term" value="C:membrane"/>
    <property type="evidence" value="ECO:0007669"/>
    <property type="project" value="UniProtKB-SubCell"/>
</dbReference>
<dbReference type="Proteomes" id="UP000224829">
    <property type="component" value="Segment"/>
</dbReference>
<dbReference type="Pfam" id="PF00004">
    <property type="entry name" value="AAA"/>
    <property type="match status" value="1"/>
</dbReference>
<evidence type="ECO:0008006" key="8">
    <source>
        <dbReference type="Google" id="ProtNLM"/>
    </source>
</evidence>
<reference evidence="6 7" key="1">
    <citation type="submission" date="2017-05" db="EMBL/GenBank/DDBJ databases">
        <authorList>
            <person name="Song R."/>
            <person name="Chenine A.L."/>
            <person name="Ruprecht R.M."/>
        </authorList>
    </citation>
    <scope>NUCLEOTIDE SEQUENCE [LARGE SCALE GENOMIC DNA]</scope>
</reference>
<dbReference type="InterPro" id="IPR050747">
    <property type="entry name" value="Mitochondrial_chaperone_BCS1"/>
</dbReference>
<evidence type="ECO:0000256" key="2">
    <source>
        <dbReference type="ARBA" id="ARBA00007448"/>
    </source>
</evidence>
<sequence>MLEQLLLLMGKFNELSKANPMLATIIGAGGATAIVMSLRQIPAKLWNFLFGQMTTKLTMNNSGWEGGGDQFRSFMLWYIKHSWSRWSRSLSLETEWQSRGDNLVKLGAGFGTHFFTYRRRLFWFSKMKLDSSGTSMEKYEITVTGLTRKRELFEAMMEEFRHRSSTDTITVTAWDHDKWGEPVTITRRTLETVIMEAGLKERLVKDIDRFYASRKWYEQRGLPYKHCVLFYGPPGTGKTSIIKALASHYGRNVYTINLSSISDNMLQKAMSTVPEGSILLIEDFDTNKTVGRRAPPVEAAPADSTAPQPLTAAPKPEAYSALSLSGLLNTLDGIVPLDGSLIFLTTNHIEQIDDALLRNGRVDHRIEIPYLREAEIRTYIQLMFPDHWVSPDRCFDPIAGCDLMTLFRDNRDDPETFVMAIPQRSLKEVLEMATNQSKALTLKQTA</sequence>
<accession>A0A1Y0SVM5</accession>
<evidence type="ECO:0000313" key="7">
    <source>
        <dbReference type="Proteomes" id="UP000224829"/>
    </source>
</evidence>
<feature type="region of interest" description="Disordered" evidence="3">
    <location>
        <begin position="292"/>
        <end position="312"/>
    </location>
</feature>
<evidence type="ECO:0000313" key="6">
    <source>
        <dbReference type="EMBL" id="ARV77480.1"/>
    </source>
</evidence>
<dbReference type="EMBL" id="MF063068">
    <property type="protein sequence ID" value="ARV77480.1"/>
    <property type="molecule type" value="Genomic_DNA"/>
</dbReference>
<evidence type="ECO:0000256" key="1">
    <source>
        <dbReference type="ARBA" id="ARBA00004167"/>
    </source>
</evidence>